<evidence type="ECO:0000256" key="1">
    <source>
        <dbReference type="SAM" id="MobiDB-lite"/>
    </source>
</evidence>
<comment type="caution">
    <text evidence="2">The sequence shown here is derived from an EMBL/GenBank/DDBJ whole genome shotgun (WGS) entry which is preliminary data.</text>
</comment>
<dbReference type="CDD" id="cd18809">
    <property type="entry name" value="SF1_C_RecD"/>
    <property type="match status" value="1"/>
</dbReference>
<reference evidence="2 3" key="1">
    <citation type="journal article" date="2015" name="Environ. Microbiol.">
        <title>Metagenome sequence of Elaphomyces granulatus from sporocarp tissue reveals Ascomycota ectomycorrhizal fingerprints of genome expansion and a Proteobacteria-rich microbiome.</title>
        <authorList>
            <person name="Quandt C.A."/>
            <person name="Kohler A."/>
            <person name="Hesse C.N."/>
            <person name="Sharpton T.J."/>
            <person name="Martin F."/>
            <person name="Spatafora J.W."/>
        </authorList>
    </citation>
    <scope>NUCLEOTIDE SEQUENCE [LARGE SCALE GENOMIC DNA]</scope>
    <source>
        <strain evidence="2 3">OSC145934</strain>
    </source>
</reference>
<feature type="compositionally biased region" description="Acidic residues" evidence="1">
    <location>
        <begin position="362"/>
        <end position="384"/>
    </location>
</feature>
<dbReference type="SUPFAM" id="SSF52540">
    <property type="entry name" value="P-loop containing nucleoside triphosphate hydrolases"/>
    <property type="match status" value="2"/>
</dbReference>
<dbReference type="PANTHER" id="PTHR47642">
    <property type="entry name" value="ATP-DEPENDENT DNA HELICASE"/>
    <property type="match status" value="1"/>
</dbReference>
<feature type="region of interest" description="Disordered" evidence="1">
    <location>
        <begin position="361"/>
        <end position="389"/>
    </location>
</feature>
<accession>A0A232LPK1</accession>
<evidence type="ECO:0000313" key="2">
    <source>
        <dbReference type="EMBL" id="OXV06090.1"/>
    </source>
</evidence>
<proteinExistence type="predicted"/>
<keyword evidence="3" id="KW-1185">Reference proteome</keyword>
<dbReference type="Gene3D" id="3.40.50.300">
    <property type="entry name" value="P-loop containing nucleotide triphosphate hydrolases"/>
    <property type="match status" value="1"/>
</dbReference>
<protein>
    <recommendedName>
        <fullName evidence="4">ATP-dependent DNA helicase</fullName>
    </recommendedName>
</protein>
<dbReference type="Proteomes" id="UP000243515">
    <property type="component" value="Unassembled WGS sequence"/>
</dbReference>
<dbReference type="InterPro" id="IPR051055">
    <property type="entry name" value="PIF1_helicase"/>
</dbReference>
<gene>
    <name evidence="2" type="ORF">Egran_06142</name>
</gene>
<organism evidence="2 3">
    <name type="scientific">Elaphomyces granulatus</name>
    <dbReference type="NCBI Taxonomy" id="519963"/>
    <lineage>
        <taxon>Eukaryota</taxon>
        <taxon>Fungi</taxon>
        <taxon>Dikarya</taxon>
        <taxon>Ascomycota</taxon>
        <taxon>Pezizomycotina</taxon>
        <taxon>Eurotiomycetes</taxon>
        <taxon>Eurotiomycetidae</taxon>
        <taxon>Eurotiales</taxon>
        <taxon>Elaphomycetaceae</taxon>
        <taxon>Elaphomyces</taxon>
    </lineage>
</organism>
<evidence type="ECO:0000313" key="3">
    <source>
        <dbReference type="Proteomes" id="UP000243515"/>
    </source>
</evidence>
<dbReference type="AlphaFoldDB" id="A0A232LPK1"/>
<dbReference type="InterPro" id="IPR027417">
    <property type="entry name" value="P-loop_NTPase"/>
</dbReference>
<dbReference type="OrthoDB" id="4369146at2759"/>
<evidence type="ECO:0008006" key="4">
    <source>
        <dbReference type="Google" id="ProtNLM"/>
    </source>
</evidence>
<dbReference type="EMBL" id="NPHW01006143">
    <property type="protein sequence ID" value="OXV06090.1"/>
    <property type="molecule type" value="Genomic_DNA"/>
</dbReference>
<sequence>MTEADLIMHDITGRLPLPPGLPAPSIRETPIDEASGRDRIFAMAFPTLYPTGQADFNTARVRKVALNDYARHLICYRDGRFGRHPRWRFFIFNLIMRRKASAAARFYVSKASGLKDLNRDELAEALLTDDALLPQIITAWNPDQLRLPDARNPASLAPADVTNTDDQFAAFLNRLQVHSACRAPYCLRVAKDSDAPPTCRFFFPRPLFQDPVVTREINHKGWLFSPARNQGNLNQCAPVVTMGWMANTDIQPPTSLHAVLSYIGKDAALLSLSLFDCLRHWDWVKWRVRPRARPRVINYYPRYGSEPEGLSYIDYCRVKLMLHHPFVNWEDLLSVDGQIYESYIHAFHACARSHTHPTDFYTDPEAECSDSDDESSDNDDDPQPDDEHPLADFEAFARRRPQDDFTRVDFLGSLGTREMDRSHDWSEHVGRCGILSEVWDQMKAENPTTQTVTMDSSPLPLNPEQRKLYDIAVDQYSRELASDILPPQLLLNVDGVAGSGKTFTLLKTCARLQELAEQVGRQSPVFRAAPTGGQPLYSLRHLHVEAIKGHQLYRAFDKTIRLTQVMRQQGEDDISVKFRQALSELRVSQLSKESWEVLSTRVANQLSPEEVASFDSALRLYYTTAEVREANAERLMATNMPVKKISAQHRGPNAARATEDEADNLSPEINVCIGARVMLTTNLWTEMGLVNGSMGSVHDISWDVGQDPSSSMPSVLLVKFDDYNGPVFPSCDPGVVPIFPITRQFEFKGAACSRTQFPLRLAYAITVHKSQGLTLLQVVLNLNQREHCTGLSYVATSRATALGGIMFEASFDFERFTGTNSATSRDRELDHVFRQTQLL</sequence>
<dbReference type="PANTHER" id="PTHR47642:SF5">
    <property type="entry name" value="ATP-DEPENDENT DNA HELICASE"/>
    <property type="match status" value="1"/>
</dbReference>
<name>A0A232LPK1_9EURO</name>